<keyword evidence="6" id="KW-0862">Zinc</keyword>
<evidence type="ECO:0000256" key="2">
    <source>
        <dbReference type="ARBA" id="ARBA00006991"/>
    </source>
</evidence>
<dbReference type="PANTHER" id="PTHR24394">
    <property type="entry name" value="ZINC FINGER PROTEIN"/>
    <property type="match status" value="1"/>
</dbReference>
<feature type="domain" description="C2H2-type" evidence="10">
    <location>
        <begin position="212"/>
        <end position="239"/>
    </location>
</feature>
<reference evidence="12" key="1">
    <citation type="submission" date="2025-08" db="UniProtKB">
        <authorList>
            <consortium name="RefSeq"/>
        </authorList>
    </citation>
    <scope>IDENTIFICATION</scope>
    <source>
        <tissue evidence="12">Whole organism</tissue>
    </source>
</reference>
<organism evidence="11 12">
    <name type="scientific">Frankliniella occidentalis</name>
    <name type="common">Western flower thrips</name>
    <name type="synonym">Euthrips occidentalis</name>
    <dbReference type="NCBI Taxonomy" id="133901"/>
    <lineage>
        <taxon>Eukaryota</taxon>
        <taxon>Metazoa</taxon>
        <taxon>Ecdysozoa</taxon>
        <taxon>Arthropoda</taxon>
        <taxon>Hexapoda</taxon>
        <taxon>Insecta</taxon>
        <taxon>Pterygota</taxon>
        <taxon>Neoptera</taxon>
        <taxon>Paraneoptera</taxon>
        <taxon>Thysanoptera</taxon>
        <taxon>Terebrantia</taxon>
        <taxon>Thripoidea</taxon>
        <taxon>Thripidae</taxon>
        <taxon>Frankliniella</taxon>
    </lineage>
</organism>
<dbReference type="GO" id="GO:0005634">
    <property type="term" value="C:nucleus"/>
    <property type="evidence" value="ECO:0007669"/>
    <property type="project" value="UniProtKB-SubCell"/>
</dbReference>
<dbReference type="FunFam" id="3.30.160.60:FF:000446">
    <property type="entry name" value="Zinc finger protein"/>
    <property type="match status" value="2"/>
</dbReference>
<feature type="region of interest" description="Disordered" evidence="9">
    <location>
        <begin position="68"/>
        <end position="123"/>
    </location>
</feature>
<feature type="domain" description="C2H2-type" evidence="10">
    <location>
        <begin position="184"/>
        <end position="211"/>
    </location>
</feature>
<dbReference type="Gene3D" id="3.30.160.60">
    <property type="entry name" value="Classic Zinc Finger"/>
    <property type="match status" value="6"/>
</dbReference>
<feature type="domain" description="C2H2-type" evidence="10">
    <location>
        <begin position="268"/>
        <end position="290"/>
    </location>
</feature>
<dbReference type="AlphaFoldDB" id="A0A9C6UF43"/>
<dbReference type="PANTHER" id="PTHR24394:SF29">
    <property type="entry name" value="MYONEURIN"/>
    <property type="match status" value="1"/>
</dbReference>
<evidence type="ECO:0000256" key="6">
    <source>
        <dbReference type="ARBA" id="ARBA00022833"/>
    </source>
</evidence>
<dbReference type="FunFam" id="3.30.160.60:FF:000358">
    <property type="entry name" value="zinc finger protein 24"/>
    <property type="match status" value="1"/>
</dbReference>
<keyword evidence="7" id="KW-0539">Nucleus</keyword>
<dbReference type="SUPFAM" id="SSF57667">
    <property type="entry name" value="beta-beta-alpha zinc fingers"/>
    <property type="match status" value="3"/>
</dbReference>
<comment type="similarity">
    <text evidence="2">Belongs to the krueppel C2H2-type zinc-finger protein family.</text>
</comment>
<name>A0A9C6UF43_FRAOC</name>
<dbReference type="RefSeq" id="XP_052126569.1">
    <property type="nucleotide sequence ID" value="XM_052270609.1"/>
</dbReference>
<feature type="compositionally biased region" description="Basic residues" evidence="9">
    <location>
        <begin position="112"/>
        <end position="123"/>
    </location>
</feature>
<feature type="domain" description="C2H2-type" evidence="10">
    <location>
        <begin position="156"/>
        <end position="183"/>
    </location>
</feature>
<feature type="domain" description="C2H2-type" evidence="10">
    <location>
        <begin position="240"/>
        <end position="267"/>
    </location>
</feature>
<keyword evidence="11" id="KW-1185">Reference proteome</keyword>
<evidence type="ECO:0000256" key="8">
    <source>
        <dbReference type="PROSITE-ProRule" id="PRU00042"/>
    </source>
</evidence>
<evidence type="ECO:0000256" key="4">
    <source>
        <dbReference type="ARBA" id="ARBA00022737"/>
    </source>
</evidence>
<dbReference type="FunFam" id="3.30.160.60:FF:000478">
    <property type="entry name" value="Zinc finger protein 133"/>
    <property type="match status" value="1"/>
</dbReference>
<feature type="domain" description="C2H2-type" evidence="10">
    <location>
        <begin position="128"/>
        <end position="155"/>
    </location>
</feature>
<keyword evidence="5 8" id="KW-0863">Zinc-finger</keyword>
<feature type="compositionally biased region" description="Basic and acidic residues" evidence="9">
    <location>
        <begin position="94"/>
        <end position="111"/>
    </location>
</feature>
<keyword evidence="4" id="KW-0677">Repeat</keyword>
<dbReference type="PROSITE" id="PS00028">
    <property type="entry name" value="ZINC_FINGER_C2H2_1"/>
    <property type="match status" value="6"/>
</dbReference>
<evidence type="ECO:0000256" key="3">
    <source>
        <dbReference type="ARBA" id="ARBA00022723"/>
    </source>
</evidence>
<dbReference type="GO" id="GO:0008270">
    <property type="term" value="F:zinc ion binding"/>
    <property type="evidence" value="ECO:0007669"/>
    <property type="project" value="UniProtKB-KW"/>
</dbReference>
<evidence type="ECO:0000313" key="12">
    <source>
        <dbReference type="RefSeq" id="XP_052126569.1"/>
    </source>
</evidence>
<dbReference type="GO" id="GO:0000981">
    <property type="term" value="F:DNA-binding transcription factor activity, RNA polymerase II-specific"/>
    <property type="evidence" value="ECO:0007669"/>
    <property type="project" value="TreeGrafter"/>
</dbReference>
<evidence type="ECO:0000256" key="1">
    <source>
        <dbReference type="ARBA" id="ARBA00004123"/>
    </source>
</evidence>
<sequence>TLVSDGESDNPERPALTVHCPQPADPLYESDVDIVENKIAVLEERADGGDGEQLGLVVSGCFSLHSAEGDAGGDGGHEDDGALEQHPQDGGQEAAKDRCGSGDQKDSDRGKRGLRVQKRRHQSSKKTYECSECGKRYNHKDSFGYHVKTHTGEKPFECDVCNKRFIKKCSFDDHVRAHTGVKPYECNVCKRGFATKTHLDYHVRTHTGEKPYKCDICNMRFILKCNLESHIRTHTGEKPFECDICNKRFTQKSTLDSHVRTHTGEKPFQCNICKHCFSDKSNLRRHKKTHRIAADL</sequence>
<dbReference type="Pfam" id="PF12874">
    <property type="entry name" value="zf-met"/>
    <property type="match status" value="1"/>
</dbReference>
<evidence type="ECO:0000256" key="7">
    <source>
        <dbReference type="ARBA" id="ARBA00023242"/>
    </source>
</evidence>
<evidence type="ECO:0000313" key="11">
    <source>
        <dbReference type="Proteomes" id="UP000504606"/>
    </source>
</evidence>
<proteinExistence type="inferred from homology"/>
<dbReference type="FunFam" id="3.30.160.60:FF:002343">
    <property type="entry name" value="Zinc finger protein 33A"/>
    <property type="match status" value="1"/>
</dbReference>
<evidence type="ECO:0000259" key="10">
    <source>
        <dbReference type="PROSITE" id="PS50157"/>
    </source>
</evidence>
<dbReference type="InterPro" id="IPR036236">
    <property type="entry name" value="Znf_C2H2_sf"/>
</dbReference>
<dbReference type="GeneID" id="127750065"/>
<dbReference type="SMART" id="SM00355">
    <property type="entry name" value="ZnF_C2H2"/>
    <property type="match status" value="6"/>
</dbReference>
<accession>A0A9C6UF43</accession>
<protein>
    <submittedName>
        <fullName evidence="12">Zinc finger protein 239-like</fullName>
    </submittedName>
</protein>
<dbReference type="OrthoDB" id="6429687at2759"/>
<evidence type="ECO:0000256" key="5">
    <source>
        <dbReference type="ARBA" id="ARBA00022771"/>
    </source>
</evidence>
<dbReference type="KEGG" id="foc:127750065"/>
<feature type="non-terminal residue" evidence="12">
    <location>
        <position position="1"/>
    </location>
</feature>
<dbReference type="InterPro" id="IPR013087">
    <property type="entry name" value="Znf_C2H2_type"/>
</dbReference>
<dbReference type="FunFam" id="3.30.160.60:FF:001498">
    <property type="entry name" value="Zinc finger protein 404"/>
    <property type="match status" value="1"/>
</dbReference>
<dbReference type="PROSITE" id="PS50157">
    <property type="entry name" value="ZINC_FINGER_C2H2_2"/>
    <property type="match status" value="6"/>
</dbReference>
<evidence type="ECO:0000256" key="9">
    <source>
        <dbReference type="SAM" id="MobiDB-lite"/>
    </source>
</evidence>
<feature type="region of interest" description="Disordered" evidence="9">
    <location>
        <begin position="1"/>
        <end position="27"/>
    </location>
</feature>
<gene>
    <name evidence="12" type="primary">LOC127750065</name>
</gene>
<dbReference type="Pfam" id="PF00096">
    <property type="entry name" value="zf-C2H2"/>
    <property type="match status" value="5"/>
</dbReference>
<dbReference type="Proteomes" id="UP000504606">
    <property type="component" value="Unplaced"/>
</dbReference>
<comment type="subcellular location">
    <subcellularLocation>
        <location evidence="1">Nucleus</location>
    </subcellularLocation>
</comment>
<keyword evidence="3" id="KW-0479">Metal-binding</keyword>